<dbReference type="EMBL" id="JAAONZ010000003">
    <property type="protein sequence ID" value="NHO65100.1"/>
    <property type="molecule type" value="Genomic_DNA"/>
</dbReference>
<dbReference type="Gene3D" id="3.90.550.10">
    <property type="entry name" value="Spore Coat Polysaccharide Biosynthesis Protein SpsA, Chain A"/>
    <property type="match status" value="1"/>
</dbReference>
<dbReference type="InterPro" id="IPR001173">
    <property type="entry name" value="Glyco_trans_2-like"/>
</dbReference>
<dbReference type="SUPFAM" id="SSF53448">
    <property type="entry name" value="Nucleotide-diphospho-sugar transferases"/>
    <property type="match status" value="1"/>
</dbReference>
<feature type="domain" description="Glycosyltransferase 2-like" evidence="2">
    <location>
        <begin position="21"/>
        <end position="182"/>
    </location>
</feature>
<reference evidence="3" key="1">
    <citation type="submission" date="2020-03" db="EMBL/GenBank/DDBJ databases">
        <authorList>
            <person name="Guo F."/>
        </authorList>
    </citation>
    <scope>NUCLEOTIDE SEQUENCE</scope>
    <source>
        <strain evidence="3">JCM 30134</strain>
    </source>
</reference>
<evidence type="ECO:0000313" key="4">
    <source>
        <dbReference type="Proteomes" id="UP000787472"/>
    </source>
</evidence>
<gene>
    <name evidence="3" type="ORF">G8770_06040</name>
</gene>
<evidence type="ECO:0000256" key="1">
    <source>
        <dbReference type="SAM" id="Phobius"/>
    </source>
</evidence>
<dbReference type="RefSeq" id="WP_167183243.1">
    <property type="nucleotide sequence ID" value="NZ_JAAONZ010000003.1"/>
</dbReference>
<dbReference type="PANTHER" id="PTHR22916:SF3">
    <property type="entry name" value="UDP-GLCNAC:BETAGAL BETA-1,3-N-ACETYLGLUCOSAMINYLTRANSFERASE-LIKE PROTEIN 1"/>
    <property type="match status" value="1"/>
</dbReference>
<sequence>MASVAVNKDLGVCVKNYPLVSVIIPVYNCEKYISQALSSILRQSYTNLEVLLCDDASIDTSLSVIKNVKDDRIRIYQNSQNLGYLNTVNKLFDYCRGEFITFQDADDWSGPDRIERLVNKFEQDVELMLCGSQSKKHLSSGATQLSRYPMSDTEIRKRLNRGETALFCGASIMVRKQVLESIGVYNPIFSRVGAEDIDWYLKVLEHWKCENLPVPLYHYRQHGESFTQTLNASVNGFAADVALALHMLRDEGGNPLQDVQKKYLCNKFNELKFTLEKSSDRVKLLAFYGNYSLSFKTFINGVDGTEDRPKLLASALVALVYMVLHPLLPSSLIREIVSRKRKKRAQRIKKNLIGLS</sequence>
<keyword evidence="4" id="KW-1185">Reference proteome</keyword>
<keyword evidence="1" id="KW-0812">Transmembrane</keyword>
<dbReference type="AlphaFoldDB" id="A0A9E5JV30"/>
<dbReference type="Pfam" id="PF00535">
    <property type="entry name" value="Glycos_transf_2"/>
    <property type="match status" value="1"/>
</dbReference>
<evidence type="ECO:0000313" key="3">
    <source>
        <dbReference type="EMBL" id="NHO65100.1"/>
    </source>
</evidence>
<accession>A0A9E5JV30</accession>
<dbReference type="PANTHER" id="PTHR22916">
    <property type="entry name" value="GLYCOSYLTRANSFERASE"/>
    <property type="match status" value="1"/>
</dbReference>
<dbReference type="InterPro" id="IPR029044">
    <property type="entry name" value="Nucleotide-diphossugar_trans"/>
</dbReference>
<comment type="caution">
    <text evidence="3">The sequence shown here is derived from an EMBL/GenBank/DDBJ whole genome shotgun (WGS) entry which is preliminary data.</text>
</comment>
<organism evidence="3 4">
    <name type="scientific">Pseudomaricurvus hydrocarbonicus</name>
    <dbReference type="NCBI Taxonomy" id="1470433"/>
    <lineage>
        <taxon>Bacteria</taxon>
        <taxon>Pseudomonadati</taxon>
        <taxon>Pseudomonadota</taxon>
        <taxon>Gammaproteobacteria</taxon>
        <taxon>Cellvibrionales</taxon>
        <taxon>Cellvibrionaceae</taxon>
        <taxon>Pseudomaricurvus</taxon>
    </lineage>
</organism>
<feature type="transmembrane region" description="Helical" evidence="1">
    <location>
        <begin position="311"/>
        <end position="333"/>
    </location>
</feature>
<dbReference type="Proteomes" id="UP000787472">
    <property type="component" value="Unassembled WGS sequence"/>
</dbReference>
<name>A0A9E5JV30_9GAMM</name>
<dbReference type="GO" id="GO:0016758">
    <property type="term" value="F:hexosyltransferase activity"/>
    <property type="evidence" value="ECO:0007669"/>
    <property type="project" value="UniProtKB-ARBA"/>
</dbReference>
<proteinExistence type="predicted"/>
<evidence type="ECO:0000259" key="2">
    <source>
        <dbReference type="Pfam" id="PF00535"/>
    </source>
</evidence>
<dbReference type="CDD" id="cd00761">
    <property type="entry name" value="Glyco_tranf_GTA_type"/>
    <property type="match status" value="1"/>
</dbReference>
<keyword evidence="1" id="KW-1133">Transmembrane helix</keyword>
<protein>
    <submittedName>
        <fullName evidence="3">Glycosyltransferase family 2 protein</fullName>
    </submittedName>
</protein>
<keyword evidence="1" id="KW-0472">Membrane</keyword>